<dbReference type="InterPro" id="IPR029058">
    <property type="entry name" value="AB_hydrolase_fold"/>
</dbReference>
<dbReference type="InterPro" id="IPR051049">
    <property type="entry name" value="Dienelactone_hydrolase-like"/>
</dbReference>
<dbReference type="Gene3D" id="3.40.50.1820">
    <property type="entry name" value="alpha/beta hydrolase"/>
    <property type="match status" value="1"/>
</dbReference>
<dbReference type="PANTHER" id="PTHR46623">
    <property type="entry name" value="CARBOXYMETHYLENEBUTENOLIDASE-RELATED"/>
    <property type="match status" value="1"/>
</dbReference>
<dbReference type="AlphaFoldDB" id="A0A7C5QII1"/>
<dbReference type="Proteomes" id="UP000885792">
    <property type="component" value="Unassembled WGS sequence"/>
</dbReference>
<evidence type="ECO:0000259" key="1">
    <source>
        <dbReference type="Pfam" id="PF01738"/>
    </source>
</evidence>
<dbReference type="PANTHER" id="PTHR46623:SF6">
    <property type="entry name" value="ALPHA_BETA-HYDROLASES SUPERFAMILY PROTEIN"/>
    <property type="match status" value="1"/>
</dbReference>
<proteinExistence type="predicted"/>
<name>A0A7C5QII1_AQUAO</name>
<dbReference type="Pfam" id="PF01738">
    <property type="entry name" value="DLH"/>
    <property type="match status" value="1"/>
</dbReference>
<evidence type="ECO:0000313" key="2">
    <source>
        <dbReference type="EMBL" id="HHJ64342.1"/>
    </source>
</evidence>
<dbReference type="SUPFAM" id="SSF53474">
    <property type="entry name" value="alpha/beta-Hydrolases"/>
    <property type="match status" value="1"/>
</dbReference>
<feature type="domain" description="Dienelactone hydrolase" evidence="1">
    <location>
        <begin position="14"/>
        <end position="229"/>
    </location>
</feature>
<dbReference type="InterPro" id="IPR002925">
    <property type="entry name" value="Dienelactn_hydro"/>
</dbReference>
<protein>
    <submittedName>
        <fullName evidence="2">Dienelactone hydrolase family protein</fullName>
    </submittedName>
</protein>
<gene>
    <name evidence="2" type="ORF">ENJ61_05475</name>
</gene>
<accession>A0A7C5QII1</accession>
<dbReference type="GO" id="GO:0016787">
    <property type="term" value="F:hydrolase activity"/>
    <property type="evidence" value="ECO:0007669"/>
    <property type="project" value="UniProtKB-KW"/>
</dbReference>
<comment type="caution">
    <text evidence="2">The sequence shown here is derived from an EMBL/GenBank/DDBJ whole genome shotgun (WGS) entry which is preliminary data.</text>
</comment>
<keyword evidence="2" id="KW-0378">Hydrolase</keyword>
<reference evidence="2" key="1">
    <citation type="journal article" date="2020" name="mSystems">
        <title>Genome- and Community-Level Interaction Insights into Carbon Utilization and Element Cycling Functions of Hydrothermarchaeota in Hydrothermal Sediment.</title>
        <authorList>
            <person name="Zhou Z."/>
            <person name="Liu Y."/>
            <person name="Xu W."/>
            <person name="Pan J."/>
            <person name="Luo Z.H."/>
            <person name="Li M."/>
        </authorList>
    </citation>
    <scope>NUCLEOTIDE SEQUENCE [LARGE SCALE GENOMIC DNA]</scope>
    <source>
        <strain evidence="2">HyVt-501</strain>
    </source>
</reference>
<sequence length="231" mass="26248">MGRMVSFESNWTQISGYLAEPEDRGPGVIVIHEWWGLDSPLSNIKDVVDRFAREGFVAFAPDFYRGESADNPEDAGRLMTEMFQQRMEEVDVIFRGSVDYIRELEKTDPLKVGVTGFCCGGTLSMYFASKFPELVDASVPFYGLPQLTPIDPSSIKVPIFFIMAEKDEFVNNDSVVDMIKGVWRNGVEVQAKIYAGVSHAFLNDRRPEVYNEDTARDAWEMTVAFFRRHLS</sequence>
<dbReference type="EMBL" id="DRNB01000196">
    <property type="protein sequence ID" value="HHJ64342.1"/>
    <property type="molecule type" value="Genomic_DNA"/>
</dbReference>
<organism evidence="2">
    <name type="scientific">Aquifex aeolicus</name>
    <dbReference type="NCBI Taxonomy" id="63363"/>
    <lineage>
        <taxon>Bacteria</taxon>
        <taxon>Pseudomonadati</taxon>
        <taxon>Aquificota</taxon>
        <taxon>Aquificia</taxon>
        <taxon>Aquificales</taxon>
        <taxon>Aquificaceae</taxon>
        <taxon>Aquifex</taxon>
    </lineage>
</organism>